<evidence type="ECO:0000259" key="2">
    <source>
        <dbReference type="Pfam" id="PF14310"/>
    </source>
</evidence>
<proteinExistence type="predicted"/>
<feature type="region of interest" description="Disordered" evidence="1">
    <location>
        <begin position="1"/>
        <end position="20"/>
    </location>
</feature>
<evidence type="ECO:0000313" key="3">
    <source>
        <dbReference type="EMBL" id="GGH87334.1"/>
    </source>
</evidence>
<feature type="domain" description="Fibronectin type III-like" evidence="2">
    <location>
        <begin position="13"/>
        <end position="50"/>
    </location>
</feature>
<dbReference type="InterPro" id="IPR026891">
    <property type="entry name" value="Fn3-like"/>
</dbReference>
<protein>
    <recommendedName>
        <fullName evidence="2">Fibronectin type III-like domain-containing protein</fullName>
    </recommendedName>
</protein>
<name>A0ABQ2AB00_9BACT</name>
<dbReference type="EMBL" id="BMGY01000024">
    <property type="protein sequence ID" value="GGH87334.1"/>
    <property type="molecule type" value="Genomic_DNA"/>
</dbReference>
<feature type="compositionally biased region" description="Basic and acidic residues" evidence="1">
    <location>
        <begin position="1"/>
        <end position="19"/>
    </location>
</feature>
<dbReference type="InterPro" id="IPR013783">
    <property type="entry name" value="Ig-like_fold"/>
</dbReference>
<organism evidence="3 4">
    <name type="scientific">Hymenobacter frigidus</name>
    <dbReference type="NCBI Taxonomy" id="1524095"/>
    <lineage>
        <taxon>Bacteria</taxon>
        <taxon>Pseudomonadati</taxon>
        <taxon>Bacteroidota</taxon>
        <taxon>Cytophagia</taxon>
        <taxon>Cytophagales</taxon>
        <taxon>Hymenobacteraceae</taxon>
        <taxon>Hymenobacter</taxon>
    </lineage>
</organism>
<dbReference type="Gene3D" id="2.60.40.10">
    <property type="entry name" value="Immunoglobulins"/>
    <property type="match status" value="1"/>
</dbReference>
<dbReference type="RefSeq" id="WP_188562512.1">
    <property type="nucleotide sequence ID" value="NZ_BMGY01000024.1"/>
</dbReference>
<reference evidence="4" key="1">
    <citation type="journal article" date="2019" name="Int. J. Syst. Evol. Microbiol.">
        <title>The Global Catalogue of Microorganisms (GCM) 10K type strain sequencing project: providing services to taxonomists for standard genome sequencing and annotation.</title>
        <authorList>
            <consortium name="The Broad Institute Genomics Platform"/>
            <consortium name="The Broad Institute Genome Sequencing Center for Infectious Disease"/>
            <person name="Wu L."/>
            <person name="Ma J."/>
        </authorList>
    </citation>
    <scope>NUCLEOTIDE SEQUENCE [LARGE SCALE GENOMIC DNA]</scope>
    <source>
        <strain evidence="4">CGMCC 1.14966</strain>
    </source>
</reference>
<sequence>MPEIHRLSKGAAEKGERKTLTSRLSPNDLKFYNNDLNFVAEPGDFQVVVNGNPRELPMVSFKLAAK</sequence>
<comment type="caution">
    <text evidence="3">The sequence shown here is derived from an EMBL/GenBank/DDBJ whole genome shotgun (WGS) entry which is preliminary data.</text>
</comment>
<dbReference type="Pfam" id="PF14310">
    <property type="entry name" value="Fn3-like"/>
    <property type="match status" value="1"/>
</dbReference>
<keyword evidence="4" id="KW-1185">Reference proteome</keyword>
<dbReference type="Proteomes" id="UP000637774">
    <property type="component" value="Unassembled WGS sequence"/>
</dbReference>
<evidence type="ECO:0000313" key="4">
    <source>
        <dbReference type="Proteomes" id="UP000637774"/>
    </source>
</evidence>
<evidence type="ECO:0000256" key="1">
    <source>
        <dbReference type="SAM" id="MobiDB-lite"/>
    </source>
</evidence>
<gene>
    <name evidence="3" type="ORF">GCM10011495_26000</name>
</gene>
<accession>A0ABQ2AB00</accession>